<evidence type="ECO:0000256" key="1">
    <source>
        <dbReference type="ARBA" id="ARBA00010641"/>
    </source>
</evidence>
<keyword evidence="3" id="KW-0731">Sigma factor</keyword>
<keyword evidence="2" id="KW-0805">Transcription regulation</keyword>
<dbReference type="InterPro" id="IPR013325">
    <property type="entry name" value="RNA_pol_sigma_r2"/>
</dbReference>
<dbReference type="EMBL" id="UOEP01000114">
    <property type="protein sequence ID" value="VAW20121.1"/>
    <property type="molecule type" value="Genomic_DNA"/>
</dbReference>
<dbReference type="PANTHER" id="PTHR43133:SF46">
    <property type="entry name" value="RNA POLYMERASE SIGMA-70 FACTOR ECF SUBFAMILY"/>
    <property type="match status" value="1"/>
</dbReference>
<evidence type="ECO:0000256" key="2">
    <source>
        <dbReference type="ARBA" id="ARBA00023015"/>
    </source>
</evidence>
<dbReference type="SUPFAM" id="SSF88946">
    <property type="entry name" value="Sigma2 domain of RNA polymerase sigma factors"/>
    <property type="match status" value="1"/>
</dbReference>
<dbReference type="Gene3D" id="1.10.10.10">
    <property type="entry name" value="Winged helix-like DNA-binding domain superfamily/Winged helix DNA-binding domain"/>
    <property type="match status" value="1"/>
</dbReference>
<dbReference type="GO" id="GO:0016987">
    <property type="term" value="F:sigma factor activity"/>
    <property type="evidence" value="ECO:0007669"/>
    <property type="project" value="UniProtKB-KW"/>
</dbReference>
<comment type="similarity">
    <text evidence="1">Belongs to the sigma-70 factor family. ECF subfamily.</text>
</comment>
<evidence type="ECO:0008006" key="8">
    <source>
        <dbReference type="Google" id="ProtNLM"/>
    </source>
</evidence>
<dbReference type="InterPro" id="IPR036388">
    <property type="entry name" value="WH-like_DNA-bd_sf"/>
</dbReference>
<protein>
    <recommendedName>
        <fullName evidence="8">RNA polymerase ECF-type sigma factor</fullName>
    </recommendedName>
</protein>
<keyword evidence="4" id="KW-0804">Transcription</keyword>
<feature type="domain" description="RNA polymerase sigma factor 70 region 4 type 2" evidence="6">
    <location>
        <begin position="122"/>
        <end position="173"/>
    </location>
</feature>
<evidence type="ECO:0000259" key="6">
    <source>
        <dbReference type="Pfam" id="PF08281"/>
    </source>
</evidence>
<dbReference type="AlphaFoldDB" id="A0A3B0TN42"/>
<dbReference type="InterPro" id="IPR007627">
    <property type="entry name" value="RNA_pol_sigma70_r2"/>
</dbReference>
<name>A0A3B0TN42_9ZZZZ</name>
<dbReference type="PANTHER" id="PTHR43133">
    <property type="entry name" value="RNA POLYMERASE ECF-TYPE SIGMA FACTO"/>
    <property type="match status" value="1"/>
</dbReference>
<gene>
    <name evidence="7" type="ORF">MNBD_BACTEROID01-286</name>
</gene>
<dbReference type="InterPro" id="IPR014284">
    <property type="entry name" value="RNA_pol_sigma-70_dom"/>
</dbReference>
<organism evidence="7">
    <name type="scientific">hydrothermal vent metagenome</name>
    <dbReference type="NCBI Taxonomy" id="652676"/>
    <lineage>
        <taxon>unclassified sequences</taxon>
        <taxon>metagenomes</taxon>
        <taxon>ecological metagenomes</taxon>
    </lineage>
</organism>
<proteinExistence type="inferred from homology"/>
<evidence type="ECO:0000259" key="5">
    <source>
        <dbReference type="Pfam" id="PF04542"/>
    </source>
</evidence>
<dbReference type="Pfam" id="PF08281">
    <property type="entry name" value="Sigma70_r4_2"/>
    <property type="match status" value="1"/>
</dbReference>
<dbReference type="Pfam" id="PF04542">
    <property type="entry name" value="Sigma70_r2"/>
    <property type="match status" value="1"/>
</dbReference>
<dbReference type="InterPro" id="IPR039425">
    <property type="entry name" value="RNA_pol_sigma-70-like"/>
</dbReference>
<sequence>MKGDSEIWENFKNGDKSALSYIYFQNFHSMFHYGMKFKNDSEFIKDCIQEVFFKLIKAGKRLGPTGNIRFYLFRALKNSILRELENSRKVDFVDESRLKFESHFSLEEEILQKEKLSLQEKALANALNSLSNRQREIIYLKYECGMEYSQICELMLINADSARKLVFRAIKSLKEIINKQINSSILFLIHLHKKHVL</sequence>
<reference evidence="7" key="1">
    <citation type="submission" date="2018-06" db="EMBL/GenBank/DDBJ databases">
        <authorList>
            <person name="Zhirakovskaya E."/>
        </authorList>
    </citation>
    <scope>NUCLEOTIDE SEQUENCE</scope>
</reference>
<dbReference type="Gene3D" id="1.10.1740.10">
    <property type="match status" value="1"/>
</dbReference>
<accession>A0A3B0TN42</accession>
<evidence type="ECO:0000256" key="3">
    <source>
        <dbReference type="ARBA" id="ARBA00023082"/>
    </source>
</evidence>
<dbReference type="InterPro" id="IPR013249">
    <property type="entry name" value="RNA_pol_sigma70_r4_t2"/>
</dbReference>
<dbReference type="CDD" id="cd06171">
    <property type="entry name" value="Sigma70_r4"/>
    <property type="match status" value="1"/>
</dbReference>
<dbReference type="GO" id="GO:0003677">
    <property type="term" value="F:DNA binding"/>
    <property type="evidence" value="ECO:0007669"/>
    <property type="project" value="InterPro"/>
</dbReference>
<evidence type="ECO:0000313" key="7">
    <source>
        <dbReference type="EMBL" id="VAW20121.1"/>
    </source>
</evidence>
<dbReference type="NCBIfam" id="TIGR02937">
    <property type="entry name" value="sigma70-ECF"/>
    <property type="match status" value="1"/>
</dbReference>
<dbReference type="GO" id="GO:0006352">
    <property type="term" value="P:DNA-templated transcription initiation"/>
    <property type="evidence" value="ECO:0007669"/>
    <property type="project" value="InterPro"/>
</dbReference>
<dbReference type="InterPro" id="IPR013324">
    <property type="entry name" value="RNA_pol_sigma_r3/r4-like"/>
</dbReference>
<feature type="domain" description="RNA polymerase sigma-70 region 2" evidence="5">
    <location>
        <begin position="31"/>
        <end position="88"/>
    </location>
</feature>
<dbReference type="SUPFAM" id="SSF88659">
    <property type="entry name" value="Sigma3 and sigma4 domains of RNA polymerase sigma factors"/>
    <property type="match status" value="1"/>
</dbReference>
<evidence type="ECO:0000256" key="4">
    <source>
        <dbReference type="ARBA" id="ARBA00023163"/>
    </source>
</evidence>